<comment type="similarity">
    <text evidence="1 2">Belongs to the small heat shock protein (HSP20) family.</text>
</comment>
<evidence type="ECO:0000259" key="4">
    <source>
        <dbReference type="PROSITE" id="PS01031"/>
    </source>
</evidence>
<dbReference type="InterPro" id="IPR031107">
    <property type="entry name" value="Small_HSP"/>
</dbReference>
<feature type="region of interest" description="Disordered" evidence="3">
    <location>
        <begin position="1"/>
        <end position="20"/>
    </location>
</feature>
<comment type="caution">
    <text evidence="6">The sequence shown here is derived from an EMBL/GenBank/DDBJ whole genome shotgun (WGS) entry which is preliminary data.</text>
</comment>
<dbReference type="InterPro" id="IPR007052">
    <property type="entry name" value="CS_dom"/>
</dbReference>
<evidence type="ECO:0000256" key="1">
    <source>
        <dbReference type="PROSITE-ProRule" id="PRU00285"/>
    </source>
</evidence>
<dbReference type="STRING" id="1798405.A3E64_00530"/>
<dbReference type="EMBL" id="MHJH01000026">
    <property type="protein sequence ID" value="OGY64083.1"/>
    <property type="molecule type" value="Genomic_DNA"/>
</dbReference>
<dbReference type="CDD" id="cd06464">
    <property type="entry name" value="ACD_sHsps-like"/>
    <property type="match status" value="1"/>
</dbReference>
<dbReference type="InterPro" id="IPR008978">
    <property type="entry name" value="HSP20-like_chaperone"/>
</dbReference>
<evidence type="ECO:0000256" key="2">
    <source>
        <dbReference type="RuleBase" id="RU003616"/>
    </source>
</evidence>
<accession>A0A1G1ZHM4</accession>
<evidence type="ECO:0000313" key="6">
    <source>
        <dbReference type="EMBL" id="OGY64083.1"/>
    </source>
</evidence>
<proteinExistence type="inferred from homology"/>
<dbReference type="InterPro" id="IPR002068">
    <property type="entry name" value="A-crystallin/Hsp20_dom"/>
</dbReference>
<reference evidence="6 7" key="1">
    <citation type="journal article" date="2016" name="Nat. Commun.">
        <title>Thousands of microbial genomes shed light on interconnected biogeochemical processes in an aquifer system.</title>
        <authorList>
            <person name="Anantharaman K."/>
            <person name="Brown C.T."/>
            <person name="Hug L.A."/>
            <person name="Sharon I."/>
            <person name="Castelle C.J."/>
            <person name="Probst A.J."/>
            <person name="Thomas B.C."/>
            <person name="Singh A."/>
            <person name="Wilkins M.J."/>
            <person name="Karaoz U."/>
            <person name="Brodie E.L."/>
            <person name="Williams K.H."/>
            <person name="Hubbard S.S."/>
            <person name="Banfield J.F."/>
        </authorList>
    </citation>
    <scope>NUCLEOTIDE SEQUENCE [LARGE SCALE GENOMIC DNA]</scope>
</reference>
<dbReference type="PROSITE" id="PS51203">
    <property type="entry name" value="CS"/>
    <property type="match status" value="1"/>
</dbReference>
<dbReference type="Gene3D" id="2.60.40.790">
    <property type="match status" value="1"/>
</dbReference>
<gene>
    <name evidence="6" type="ORF">A3E64_00530</name>
</gene>
<dbReference type="PROSITE" id="PS01031">
    <property type="entry name" value="SHSP"/>
    <property type="match status" value="1"/>
</dbReference>
<feature type="compositionally biased region" description="Polar residues" evidence="3">
    <location>
        <begin position="1"/>
        <end position="11"/>
    </location>
</feature>
<organism evidence="6 7">
    <name type="scientific">Candidatus Harrisonbacteria bacterium RIFCSPHIGHO2_12_FULL_48_16</name>
    <dbReference type="NCBI Taxonomy" id="1798405"/>
    <lineage>
        <taxon>Bacteria</taxon>
        <taxon>Candidatus Harrisoniibacteriota</taxon>
    </lineage>
</organism>
<dbReference type="Pfam" id="PF00011">
    <property type="entry name" value="HSP20"/>
    <property type="match status" value="1"/>
</dbReference>
<feature type="domain" description="SHSP" evidence="4">
    <location>
        <begin position="42"/>
        <end position="154"/>
    </location>
</feature>
<protein>
    <submittedName>
        <fullName evidence="6">Uncharacterized protein</fullName>
    </submittedName>
</protein>
<dbReference type="AlphaFoldDB" id="A0A1G1ZHM4"/>
<dbReference type="SUPFAM" id="SSF49764">
    <property type="entry name" value="HSP20-like chaperones"/>
    <property type="match status" value="1"/>
</dbReference>
<evidence type="ECO:0000313" key="7">
    <source>
        <dbReference type="Proteomes" id="UP000177174"/>
    </source>
</evidence>
<sequence>MNNEEIQNLNSEEQEVNPEVELAKAGDSLLKEKRSRLDEDYFDDGEGQLTIDLYQNPDEIILESPIAGVKPDDLDIAITNESVTIKGSRQKERRIKEEDYFYQECYWGKFSRSVILPQEVDAERAEASIKNGVLTIKLPKLNRQRSKKLKVQADS</sequence>
<evidence type="ECO:0000256" key="3">
    <source>
        <dbReference type="SAM" id="MobiDB-lite"/>
    </source>
</evidence>
<dbReference type="PANTHER" id="PTHR11527">
    <property type="entry name" value="HEAT-SHOCK PROTEIN 20 FAMILY MEMBER"/>
    <property type="match status" value="1"/>
</dbReference>
<feature type="domain" description="CS" evidence="5">
    <location>
        <begin position="46"/>
        <end position="150"/>
    </location>
</feature>
<name>A0A1G1ZHM4_9BACT</name>
<evidence type="ECO:0000259" key="5">
    <source>
        <dbReference type="PROSITE" id="PS51203"/>
    </source>
</evidence>
<dbReference type="Proteomes" id="UP000177174">
    <property type="component" value="Unassembled WGS sequence"/>
</dbReference>